<keyword evidence="5 8" id="KW-1133">Transmembrane helix</keyword>
<dbReference type="PANTHER" id="PTHR21444:SF15">
    <property type="entry name" value="RECEPTOR FOR RETINOL UPTAKE STRA6"/>
    <property type="match status" value="1"/>
</dbReference>
<dbReference type="GO" id="GO:0034632">
    <property type="term" value="F:retinol transmembrane transporter activity"/>
    <property type="evidence" value="ECO:0007669"/>
    <property type="project" value="InterPro"/>
</dbReference>
<evidence type="ECO:0000313" key="10">
    <source>
        <dbReference type="RefSeq" id="XP_031557675.1"/>
    </source>
</evidence>
<sequence length="559" mass="63537">MFFGASAASKDLQGSAWSKAFQGILMTLVYGIINYPYLACLNAEYKIIGYAMGLIYSFVRFIVDLFLYFGCTPDKESGQHLKNANIEYIMYGGILTNIPVVVCTLFLVGSYSVLLYKEIKKLRVQGLPSLRYKEEATTITLAGKTERAHVNLLFSNQLHQAGKRPPNQNGTWYNLLKNWIYVARPDFKFSTQFLSSFVVSCIFVYQVTVVLLMLITVIISLLKPFLKAMLERNTGLDEALVALQLFQDYSIASVLLACLFAIMQLGFFLRSHRNDVLKTYRTKRGLLPDEILHPKILVGKSLSFCGHQTAFTAIGLLVNVLSVFFLLLPIFVFHLLSKIRTADENSSRILNVIVDILPLIVTPIFTSIAVILLSHFVFKDHSYPDMSITVNNRRLFGIMSYFFFFFNIFVGLWSGLLRVVKGAVIVLVFLPRVDRTIMMRGYRRFDKAYMAYIGFLSVLVAFKHPVMLCFCQLLLEGVRRREAGQTTIASRPRVSGKALNRWFLVVLLMHNPSLVRHRKQGVRPRVQLPSTSDVKVEVSPIDLEDTFPPAERLKSLDVY</sequence>
<reference evidence="10" key="1">
    <citation type="submission" date="2025-08" db="UniProtKB">
        <authorList>
            <consortium name="RefSeq"/>
        </authorList>
    </citation>
    <scope>IDENTIFICATION</scope>
    <source>
        <tissue evidence="10">Tentacle</tissue>
    </source>
</reference>
<feature type="transmembrane region" description="Helical" evidence="8">
    <location>
        <begin position="399"/>
        <end position="429"/>
    </location>
</feature>
<dbReference type="GO" id="GO:0071939">
    <property type="term" value="P:vitamin A import into cell"/>
    <property type="evidence" value="ECO:0007669"/>
    <property type="project" value="TreeGrafter"/>
</dbReference>
<evidence type="ECO:0000256" key="2">
    <source>
        <dbReference type="ARBA" id="ARBA00022448"/>
    </source>
</evidence>
<dbReference type="OrthoDB" id="5966836at2759"/>
<keyword evidence="9" id="KW-1185">Reference proteome</keyword>
<feature type="transmembrane region" description="Helical" evidence="8">
    <location>
        <begin position="89"/>
        <end position="116"/>
    </location>
</feature>
<evidence type="ECO:0000256" key="6">
    <source>
        <dbReference type="ARBA" id="ARBA00023136"/>
    </source>
</evidence>
<dbReference type="RefSeq" id="XP_031557675.1">
    <property type="nucleotide sequence ID" value="XM_031701815.1"/>
</dbReference>
<dbReference type="KEGG" id="aten:116294254"/>
<keyword evidence="6 8" id="KW-0472">Membrane</keyword>
<organism evidence="9 10">
    <name type="scientific">Actinia tenebrosa</name>
    <name type="common">Australian red waratah sea anemone</name>
    <dbReference type="NCBI Taxonomy" id="6105"/>
    <lineage>
        <taxon>Eukaryota</taxon>
        <taxon>Metazoa</taxon>
        <taxon>Cnidaria</taxon>
        <taxon>Anthozoa</taxon>
        <taxon>Hexacorallia</taxon>
        <taxon>Actiniaria</taxon>
        <taxon>Actiniidae</taxon>
        <taxon>Actinia</taxon>
    </lineage>
</organism>
<dbReference type="GO" id="GO:0038023">
    <property type="term" value="F:signaling receptor activity"/>
    <property type="evidence" value="ECO:0007669"/>
    <property type="project" value="InterPro"/>
</dbReference>
<feature type="transmembrane region" description="Helical" evidence="8">
    <location>
        <begin position="20"/>
        <end position="40"/>
    </location>
</feature>
<keyword evidence="3" id="KW-1003">Cell membrane</keyword>
<dbReference type="PANTHER" id="PTHR21444">
    <property type="entry name" value="COILED-COIL DOMAIN-CONTAINING PROTEIN 180"/>
    <property type="match status" value="1"/>
</dbReference>
<evidence type="ECO:0000256" key="4">
    <source>
        <dbReference type="ARBA" id="ARBA00022692"/>
    </source>
</evidence>
<evidence type="ECO:0000313" key="9">
    <source>
        <dbReference type="Proteomes" id="UP000515163"/>
    </source>
</evidence>
<accession>A0A6P8HYC7</accession>
<dbReference type="Proteomes" id="UP000515163">
    <property type="component" value="Unplaced"/>
</dbReference>
<proteinExistence type="predicted"/>
<keyword evidence="7" id="KW-0675">Receptor</keyword>
<protein>
    <submittedName>
        <fullName evidence="10">Stimulated by retinoic acid gene 6 protein-like isoform X1</fullName>
    </submittedName>
</protein>
<dbReference type="AlphaFoldDB" id="A0A6P8HYC7"/>
<feature type="transmembrane region" description="Helical" evidence="8">
    <location>
        <begin position="356"/>
        <end position="378"/>
    </location>
</feature>
<evidence type="ECO:0000256" key="1">
    <source>
        <dbReference type="ARBA" id="ARBA00004651"/>
    </source>
</evidence>
<evidence type="ECO:0000256" key="8">
    <source>
        <dbReference type="SAM" id="Phobius"/>
    </source>
</evidence>
<keyword evidence="4 8" id="KW-0812">Transmembrane</keyword>
<feature type="transmembrane region" description="Helical" evidence="8">
    <location>
        <begin position="449"/>
        <end position="475"/>
    </location>
</feature>
<dbReference type="GO" id="GO:0005886">
    <property type="term" value="C:plasma membrane"/>
    <property type="evidence" value="ECO:0007669"/>
    <property type="project" value="UniProtKB-SubCell"/>
</dbReference>
<dbReference type="InParanoid" id="A0A6P8HYC7"/>
<feature type="transmembrane region" description="Helical" evidence="8">
    <location>
        <begin position="47"/>
        <end position="69"/>
    </location>
</feature>
<dbReference type="GeneID" id="116294254"/>
<comment type="subcellular location">
    <subcellularLocation>
        <location evidence="1">Cell membrane</location>
        <topology evidence="1">Multi-pass membrane protein</topology>
    </subcellularLocation>
</comment>
<evidence type="ECO:0000256" key="3">
    <source>
        <dbReference type="ARBA" id="ARBA00022475"/>
    </source>
</evidence>
<evidence type="ECO:0000256" key="7">
    <source>
        <dbReference type="ARBA" id="ARBA00023170"/>
    </source>
</evidence>
<feature type="transmembrane region" description="Helical" evidence="8">
    <location>
        <begin position="310"/>
        <end position="336"/>
    </location>
</feature>
<dbReference type="InterPro" id="IPR026612">
    <property type="entry name" value="STRA6-like"/>
</dbReference>
<feature type="transmembrane region" description="Helical" evidence="8">
    <location>
        <begin position="193"/>
        <end position="222"/>
    </location>
</feature>
<gene>
    <name evidence="10" type="primary">LOC116294254</name>
</gene>
<evidence type="ECO:0000256" key="5">
    <source>
        <dbReference type="ARBA" id="ARBA00022989"/>
    </source>
</evidence>
<feature type="transmembrane region" description="Helical" evidence="8">
    <location>
        <begin position="249"/>
        <end position="269"/>
    </location>
</feature>
<dbReference type="Pfam" id="PF14752">
    <property type="entry name" value="RBP_receptor"/>
    <property type="match status" value="1"/>
</dbReference>
<keyword evidence="2" id="KW-0813">Transport</keyword>
<name>A0A6P8HYC7_ACTTE</name>